<name>A0ABS7CIN9_9BACL</name>
<keyword evidence="3" id="KW-0032">Aminotransferase</keyword>
<evidence type="ECO:0000313" key="4">
    <source>
        <dbReference type="Proteomes" id="UP001519887"/>
    </source>
</evidence>
<evidence type="ECO:0000313" key="3">
    <source>
        <dbReference type="EMBL" id="MBW7460819.1"/>
    </source>
</evidence>
<feature type="non-terminal residue" evidence="3">
    <location>
        <position position="1"/>
    </location>
</feature>
<dbReference type="Pfam" id="PF00202">
    <property type="entry name" value="Aminotran_3"/>
    <property type="match status" value="1"/>
</dbReference>
<dbReference type="EMBL" id="JAHZIK010002484">
    <property type="protein sequence ID" value="MBW7460819.1"/>
    <property type="molecule type" value="Genomic_DNA"/>
</dbReference>
<comment type="similarity">
    <text evidence="1">Belongs to the class-III pyridoxal-phosphate-dependent aminotransferase family.</text>
</comment>
<dbReference type="Proteomes" id="UP001519887">
    <property type="component" value="Unassembled WGS sequence"/>
</dbReference>
<gene>
    <name evidence="3" type="ORF">K0U00_42815</name>
</gene>
<dbReference type="Gene3D" id="3.90.1150.10">
    <property type="entry name" value="Aspartate Aminotransferase, domain 1"/>
    <property type="match status" value="1"/>
</dbReference>
<sequence length="261" mass="27807">LAPADLYVCHFTSGGSESNDTVFKLIRHYFKLKGETNRYKIIARYRAYHGVTMGATSATGIPVFRQMGGPLADGFVQAGAPYSYRCDKCESCAEGGAACAVQSMEEAILREGPDTVAAVIVEPIQGAGGVIVPPPGYMKEIRRLCDKYGILMIADEVITGFGRTGKWFGMEHEGVVADLMTFAKGITSGYVPLGGVILNDGLHKELAELSTAVLPHGYTYSGHPTACAVALKNLEIIERENLVANAAAMGQVLSAGLEQLK</sequence>
<dbReference type="PANTHER" id="PTHR43094">
    <property type="entry name" value="AMINOTRANSFERASE"/>
    <property type="match status" value="1"/>
</dbReference>
<accession>A0ABS7CIN9</accession>
<evidence type="ECO:0000256" key="1">
    <source>
        <dbReference type="ARBA" id="ARBA00008954"/>
    </source>
</evidence>
<dbReference type="PROSITE" id="PS00600">
    <property type="entry name" value="AA_TRANSFER_CLASS_3"/>
    <property type="match status" value="1"/>
</dbReference>
<dbReference type="InterPro" id="IPR015421">
    <property type="entry name" value="PyrdxlP-dep_Trfase_major"/>
</dbReference>
<dbReference type="InterPro" id="IPR015422">
    <property type="entry name" value="PyrdxlP-dep_Trfase_small"/>
</dbReference>
<feature type="non-terminal residue" evidence="3">
    <location>
        <position position="261"/>
    </location>
</feature>
<dbReference type="GO" id="GO:0008483">
    <property type="term" value="F:transaminase activity"/>
    <property type="evidence" value="ECO:0007669"/>
    <property type="project" value="UniProtKB-KW"/>
</dbReference>
<proteinExistence type="inferred from homology"/>
<evidence type="ECO:0000256" key="2">
    <source>
        <dbReference type="ARBA" id="ARBA00022898"/>
    </source>
</evidence>
<dbReference type="SUPFAM" id="SSF53383">
    <property type="entry name" value="PLP-dependent transferases"/>
    <property type="match status" value="1"/>
</dbReference>
<dbReference type="InterPro" id="IPR005814">
    <property type="entry name" value="Aminotrans_3"/>
</dbReference>
<keyword evidence="2" id="KW-0663">Pyridoxal phosphate</keyword>
<dbReference type="Gene3D" id="3.40.640.10">
    <property type="entry name" value="Type I PLP-dependent aspartate aminotransferase-like (Major domain)"/>
    <property type="match status" value="1"/>
</dbReference>
<dbReference type="InterPro" id="IPR015424">
    <property type="entry name" value="PyrdxlP-dep_Trfase"/>
</dbReference>
<protein>
    <submittedName>
        <fullName evidence="3">Aminotransferase class III-fold pyridoxal phosphate-dependent enzyme</fullName>
    </submittedName>
</protein>
<keyword evidence="3" id="KW-0808">Transferase</keyword>
<reference evidence="3 4" key="1">
    <citation type="submission" date="2021-07" db="EMBL/GenBank/DDBJ databases">
        <title>Paenibacillus radiodurans sp. nov., isolated from the southeastern edge of Tengger Desert.</title>
        <authorList>
            <person name="Zhang G."/>
        </authorList>
    </citation>
    <scope>NUCLEOTIDE SEQUENCE [LARGE SCALE GENOMIC DNA]</scope>
    <source>
        <strain evidence="3 4">CCM 7311</strain>
    </source>
</reference>
<organism evidence="3 4">
    <name type="scientific">Paenibacillus sepulcri</name>
    <dbReference type="NCBI Taxonomy" id="359917"/>
    <lineage>
        <taxon>Bacteria</taxon>
        <taxon>Bacillati</taxon>
        <taxon>Bacillota</taxon>
        <taxon>Bacilli</taxon>
        <taxon>Bacillales</taxon>
        <taxon>Paenibacillaceae</taxon>
        <taxon>Paenibacillus</taxon>
    </lineage>
</organism>
<dbReference type="PANTHER" id="PTHR43094:SF1">
    <property type="entry name" value="AMINOTRANSFERASE CLASS-III"/>
    <property type="match status" value="1"/>
</dbReference>
<keyword evidence="4" id="KW-1185">Reference proteome</keyword>
<dbReference type="InterPro" id="IPR049704">
    <property type="entry name" value="Aminotrans_3_PPA_site"/>
</dbReference>
<comment type="caution">
    <text evidence="3">The sequence shown here is derived from an EMBL/GenBank/DDBJ whole genome shotgun (WGS) entry which is preliminary data.</text>
</comment>
<dbReference type="CDD" id="cd00610">
    <property type="entry name" value="OAT_like"/>
    <property type="match status" value="1"/>
</dbReference>